<name>A0AA35R2F9_GEOBA</name>
<protein>
    <submittedName>
        <fullName evidence="7">Unconventional myosin-X</fullName>
    </submittedName>
</protein>
<dbReference type="InterPro" id="IPR040640">
    <property type="entry name" value="MyoX_N_SH3"/>
</dbReference>
<feature type="domain" description="Myosin motor" evidence="6">
    <location>
        <begin position="67"/>
        <end position="103"/>
    </location>
</feature>
<dbReference type="InterPro" id="IPR027417">
    <property type="entry name" value="P-loop_NTPase"/>
</dbReference>
<keyword evidence="8" id="KW-1185">Reference proteome</keyword>
<keyword evidence="4" id="KW-0505">Motor protein</keyword>
<reference evidence="7" key="1">
    <citation type="submission" date="2023-03" db="EMBL/GenBank/DDBJ databases">
        <authorList>
            <person name="Steffen K."/>
            <person name="Cardenas P."/>
        </authorList>
    </citation>
    <scope>NUCLEOTIDE SEQUENCE</scope>
</reference>
<evidence type="ECO:0000256" key="3">
    <source>
        <dbReference type="ARBA" id="ARBA00023123"/>
    </source>
</evidence>
<proteinExistence type="inferred from homology"/>
<organism evidence="7 8">
    <name type="scientific">Geodia barretti</name>
    <name type="common">Barrett's horny sponge</name>
    <dbReference type="NCBI Taxonomy" id="519541"/>
    <lineage>
        <taxon>Eukaryota</taxon>
        <taxon>Metazoa</taxon>
        <taxon>Porifera</taxon>
        <taxon>Demospongiae</taxon>
        <taxon>Heteroscleromorpha</taxon>
        <taxon>Tetractinellida</taxon>
        <taxon>Astrophorina</taxon>
        <taxon>Geodiidae</taxon>
        <taxon>Geodia</taxon>
    </lineage>
</organism>
<evidence type="ECO:0000259" key="6">
    <source>
        <dbReference type="PROSITE" id="PS51456"/>
    </source>
</evidence>
<evidence type="ECO:0000256" key="2">
    <source>
        <dbReference type="ARBA" id="ARBA00022840"/>
    </source>
</evidence>
<keyword evidence="2" id="KW-0067">ATP-binding</keyword>
<dbReference type="Gene3D" id="3.40.850.10">
    <property type="entry name" value="Kinesin motor domain"/>
    <property type="match status" value="1"/>
</dbReference>
<dbReference type="InterPro" id="IPR036961">
    <property type="entry name" value="Kinesin_motor_dom_sf"/>
</dbReference>
<dbReference type="GO" id="GO:0003774">
    <property type="term" value="F:cytoskeletal motor activity"/>
    <property type="evidence" value="ECO:0007669"/>
    <property type="project" value="InterPro"/>
</dbReference>
<gene>
    <name evidence="7" type="ORF">GBAR_LOCUS3234</name>
</gene>
<comment type="similarity">
    <text evidence="5">Belongs to the TRAFAC class myosin-kinesin ATPase superfamily. Myosin family.</text>
</comment>
<dbReference type="SUPFAM" id="SSF52540">
    <property type="entry name" value="P-loop containing nucleoside triphosphate hydrolases"/>
    <property type="match status" value="1"/>
</dbReference>
<evidence type="ECO:0000256" key="5">
    <source>
        <dbReference type="PROSITE-ProRule" id="PRU00782"/>
    </source>
</evidence>
<evidence type="ECO:0000256" key="1">
    <source>
        <dbReference type="ARBA" id="ARBA00022741"/>
    </source>
</evidence>
<comment type="caution">
    <text evidence="7">The sequence shown here is derived from an EMBL/GenBank/DDBJ whole genome shotgun (WGS) entry which is preliminary data.</text>
</comment>
<keyword evidence="3 5" id="KW-0518">Myosin</keyword>
<dbReference type="GO" id="GO:0005524">
    <property type="term" value="F:ATP binding"/>
    <property type="evidence" value="ECO:0007669"/>
    <property type="project" value="UniProtKB-KW"/>
</dbReference>
<evidence type="ECO:0000313" key="8">
    <source>
        <dbReference type="Proteomes" id="UP001174909"/>
    </source>
</evidence>
<evidence type="ECO:0000256" key="4">
    <source>
        <dbReference type="ARBA" id="ARBA00023175"/>
    </source>
</evidence>
<keyword evidence="1" id="KW-0547">Nucleotide-binding</keyword>
<keyword evidence="5" id="KW-0009">Actin-binding</keyword>
<dbReference type="Pfam" id="PF18597">
    <property type="entry name" value="SH3_19"/>
    <property type="match status" value="1"/>
</dbReference>
<dbReference type="AlphaFoldDB" id="A0AA35R2F9"/>
<sequence>MASGALLWEPGLRVWLGLKGQWLPAWVSQVTSTAITFTSQYNGESYPLPRASLTSDYLMPMHQTSIDTVEDMANLGDLHEASILFNIQQRYLKDFIYVRSMLP</sequence>
<comment type="caution">
    <text evidence="5">Lacks conserved residue(s) required for the propagation of feature annotation.</text>
</comment>
<dbReference type="InterPro" id="IPR001609">
    <property type="entry name" value="Myosin_head_motor_dom-like"/>
</dbReference>
<dbReference type="PROSITE" id="PS51456">
    <property type="entry name" value="MYOSIN_MOTOR"/>
    <property type="match status" value="1"/>
</dbReference>
<dbReference type="GO" id="GO:0016459">
    <property type="term" value="C:myosin complex"/>
    <property type="evidence" value="ECO:0007669"/>
    <property type="project" value="UniProtKB-KW"/>
</dbReference>
<accession>A0AA35R2F9</accession>
<dbReference type="Proteomes" id="UP001174909">
    <property type="component" value="Unassembled WGS sequence"/>
</dbReference>
<evidence type="ECO:0000313" key="7">
    <source>
        <dbReference type="EMBL" id="CAI8001640.1"/>
    </source>
</evidence>
<dbReference type="EMBL" id="CASHTH010000445">
    <property type="protein sequence ID" value="CAI8001640.1"/>
    <property type="molecule type" value="Genomic_DNA"/>
</dbReference>
<dbReference type="GO" id="GO:0003779">
    <property type="term" value="F:actin binding"/>
    <property type="evidence" value="ECO:0007669"/>
    <property type="project" value="UniProtKB-KW"/>
</dbReference>